<dbReference type="GO" id="GO:0043023">
    <property type="term" value="F:ribosomal large subunit binding"/>
    <property type="evidence" value="ECO:0007669"/>
    <property type="project" value="TreeGrafter"/>
</dbReference>
<organism evidence="3 4">
    <name type="scientific">Irregularibacter muris</name>
    <dbReference type="NCBI Taxonomy" id="1796619"/>
    <lineage>
        <taxon>Bacteria</taxon>
        <taxon>Bacillati</taxon>
        <taxon>Bacillota</taxon>
        <taxon>Clostridia</taxon>
        <taxon>Eubacteriales</taxon>
        <taxon>Eubacteriaceae</taxon>
        <taxon>Irregularibacter</taxon>
    </lineage>
</organism>
<dbReference type="RefSeq" id="WP_257533389.1">
    <property type="nucleotide sequence ID" value="NZ_JANKAS010000023.1"/>
</dbReference>
<dbReference type="Pfam" id="PF02410">
    <property type="entry name" value="RsfS"/>
    <property type="match status" value="1"/>
</dbReference>
<dbReference type="GO" id="GO:0090071">
    <property type="term" value="P:negative regulation of ribosome biogenesis"/>
    <property type="evidence" value="ECO:0007669"/>
    <property type="project" value="UniProtKB-UniRule"/>
</dbReference>
<comment type="function">
    <text evidence="2">Functions as a ribosomal silencing factor. Interacts with ribosomal protein uL14 (rplN), blocking formation of intersubunit bridge B8. Prevents association of the 30S and 50S ribosomal subunits and the formation of functional ribosomes, thus repressing translation.</text>
</comment>
<name>A0AAE3HGI5_9FIRM</name>
<dbReference type="PANTHER" id="PTHR21043:SF0">
    <property type="entry name" value="MITOCHONDRIAL ASSEMBLY OF RIBOSOMAL LARGE SUBUNIT PROTEIN 1"/>
    <property type="match status" value="1"/>
</dbReference>
<dbReference type="SUPFAM" id="SSF81301">
    <property type="entry name" value="Nucleotidyltransferase"/>
    <property type="match status" value="1"/>
</dbReference>
<dbReference type="Gene3D" id="3.30.460.10">
    <property type="entry name" value="Beta Polymerase, domain 2"/>
    <property type="match status" value="1"/>
</dbReference>
<dbReference type="AlphaFoldDB" id="A0AAE3HGI5"/>
<reference evidence="3" key="1">
    <citation type="submission" date="2022-07" db="EMBL/GenBank/DDBJ databases">
        <title>Enhanced cultured diversity of the mouse gut microbiota enables custom-made synthetic communities.</title>
        <authorList>
            <person name="Afrizal A."/>
        </authorList>
    </citation>
    <scope>NUCLEOTIDE SEQUENCE</scope>
    <source>
        <strain evidence="3">DSM 28593</strain>
    </source>
</reference>
<evidence type="ECO:0000256" key="1">
    <source>
        <dbReference type="ARBA" id="ARBA00010574"/>
    </source>
</evidence>
<evidence type="ECO:0000313" key="3">
    <source>
        <dbReference type="EMBL" id="MCR1900231.1"/>
    </source>
</evidence>
<comment type="caution">
    <text evidence="3">The sequence shown here is derived from an EMBL/GenBank/DDBJ whole genome shotgun (WGS) entry which is preliminary data.</text>
</comment>
<dbReference type="GO" id="GO:0005737">
    <property type="term" value="C:cytoplasm"/>
    <property type="evidence" value="ECO:0007669"/>
    <property type="project" value="UniProtKB-SubCell"/>
</dbReference>
<dbReference type="NCBIfam" id="TIGR00090">
    <property type="entry name" value="rsfS_iojap_ybeB"/>
    <property type="match status" value="1"/>
</dbReference>
<accession>A0AAE3HGI5</accession>
<comment type="similarity">
    <text evidence="1 2">Belongs to the Iojap/RsfS family.</text>
</comment>
<protein>
    <recommendedName>
        <fullName evidence="2">Ribosomal silencing factor RsfS</fullName>
    </recommendedName>
</protein>
<keyword evidence="2" id="KW-0963">Cytoplasm</keyword>
<gene>
    <name evidence="2 3" type="primary">rsfS</name>
    <name evidence="3" type="ORF">NSA47_14785</name>
</gene>
<dbReference type="EMBL" id="JANKAS010000023">
    <property type="protein sequence ID" value="MCR1900231.1"/>
    <property type="molecule type" value="Genomic_DNA"/>
</dbReference>
<evidence type="ECO:0000313" key="4">
    <source>
        <dbReference type="Proteomes" id="UP001205748"/>
    </source>
</evidence>
<keyword evidence="4" id="KW-1185">Reference proteome</keyword>
<dbReference type="InterPro" id="IPR043519">
    <property type="entry name" value="NT_sf"/>
</dbReference>
<proteinExistence type="inferred from homology"/>
<comment type="subcellular location">
    <subcellularLocation>
        <location evidence="2">Cytoplasm</location>
    </subcellularLocation>
</comment>
<evidence type="ECO:0000256" key="2">
    <source>
        <dbReference type="HAMAP-Rule" id="MF_01477"/>
    </source>
</evidence>
<keyword evidence="2" id="KW-0810">Translation regulation</keyword>
<comment type="subunit">
    <text evidence="2">Interacts with ribosomal protein uL14 (rplN).</text>
</comment>
<dbReference type="HAMAP" id="MF_01477">
    <property type="entry name" value="Iojap_RsfS"/>
    <property type="match status" value="1"/>
</dbReference>
<keyword evidence="2" id="KW-0678">Repressor</keyword>
<dbReference type="GO" id="GO:0042256">
    <property type="term" value="P:cytosolic ribosome assembly"/>
    <property type="evidence" value="ECO:0007669"/>
    <property type="project" value="UniProtKB-UniRule"/>
</dbReference>
<sequence>MSNQAKEMAQKIAEWIDEKKGKDIDVLNIENLSTIADYFVLASGTSTTQVQAIADHIEEKAEKFEEFSLLRKEGYREGRWILLDFNEVIVHVFHEEERDFYKLERLWQDAKNINLKRD</sequence>
<dbReference type="InterPro" id="IPR004394">
    <property type="entry name" value="Iojap/RsfS/C7orf30"/>
</dbReference>
<dbReference type="GO" id="GO:0017148">
    <property type="term" value="P:negative regulation of translation"/>
    <property type="evidence" value="ECO:0007669"/>
    <property type="project" value="UniProtKB-UniRule"/>
</dbReference>
<dbReference type="Proteomes" id="UP001205748">
    <property type="component" value="Unassembled WGS sequence"/>
</dbReference>
<dbReference type="PANTHER" id="PTHR21043">
    <property type="entry name" value="IOJAP SUPERFAMILY ORTHOLOG"/>
    <property type="match status" value="1"/>
</dbReference>